<feature type="compositionally biased region" description="Basic and acidic residues" evidence="1">
    <location>
        <begin position="719"/>
        <end position="739"/>
    </location>
</feature>
<dbReference type="Proteomes" id="UP000694888">
    <property type="component" value="Unplaced"/>
</dbReference>
<feature type="compositionally biased region" description="Basic and acidic residues" evidence="1">
    <location>
        <begin position="609"/>
        <end position="621"/>
    </location>
</feature>
<evidence type="ECO:0000259" key="2">
    <source>
        <dbReference type="PROSITE" id="PS50020"/>
    </source>
</evidence>
<keyword evidence="3" id="KW-1185">Reference proteome</keyword>
<dbReference type="GO" id="GO:0016301">
    <property type="term" value="F:kinase activity"/>
    <property type="evidence" value="ECO:0007669"/>
    <property type="project" value="UniProtKB-KW"/>
</dbReference>
<feature type="compositionally biased region" description="Basic and acidic residues" evidence="1">
    <location>
        <begin position="642"/>
        <end position="652"/>
    </location>
</feature>
<feature type="region of interest" description="Disordered" evidence="1">
    <location>
        <begin position="573"/>
        <end position="668"/>
    </location>
</feature>
<feature type="compositionally biased region" description="Acidic residues" evidence="1">
    <location>
        <begin position="578"/>
        <end position="608"/>
    </location>
</feature>
<keyword evidence="4" id="KW-0808">Transferase</keyword>
<name>A0ABM0JJW5_APLCA</name>
<dbReference type="GeneID" id="101847250"/>
<evidence type="ECO:0000256" key="1">
    <source>
        <dbReference type="SAM" id="MobiDB-lite"/>
    </source>
</evidence>
<dbReference type="CDD" id="cd00201">
    <property type="entry name" value="WW"/>
    <property type="match status" value="1"/>
</dbReference>
<dbReference type="PROSITE" id="PS50020">
    <property type="entry name" value="WW_DOMAIN_2"/>
    <property type="match status" value="1"/>
</dbReference>
<feature type="non-terminal residue" evidence="4">
    <location>
        <position position="825"/>
    </location>
</feature>
<feature type="compositionally biased region" description="Low complexity" evidence="1">
    <location>
        <begin position="369"/>
        <end position="380"/>
    </location>
</feature>
<evidence type="ECO:0000313" key="4">
    <source>
        <dbReference type="RefSeq" id="XP_005095379.2"/>
    </source>
</evidence>
<feature type="compositionally biased region" description="Basic residues" evidence="1">
    <location>
        <begin position="57"/>
        <end position="67"/>
    </location>
</feature>
<feature type="compositionally biased region" description="Low complexity" evidence="1">
    <location>
        <begin position="506"/>
        <end position="525"/>
    </location>
</feature>
<dbReference type="InterPro" id="IPR036020">
    <property type="entry name" value="WW_dom_sf"/>
</dbReference>
<dbReference type="RefSeq" id="XP_005095379.2">
    <property type="nucleotide sequence ID" value="XM_005095322.3"/>
</dbReference>
<feature type="compositionally biased region" description="Polar residues" evidence="1">
    <location>
        <begin position="291"/>
        <end position="301"/>
    </location>
</feature>
<feature type="domain" description="WW" evidence="2">
    <location>
        <begin position="793"/>
        <end position="825"/>
    </location>
</feature>
<feature type="compositionally biased region" description="Low complexity" evidence="1">
    <location>
        <begin position="87"/>
        <end position="114"/>
    </location>
</feature>
<feature type="region of interest" description="Disordered" evidence="1">
    <location>
        <begin position="686"/>
        <end position="825"/>
    </location>
</feature>
<gene>
    <name evidence="4" type="primary">LOC101847250</name>
</gene>
<proteinExistence type="predicted"/>
<feature type="compositionally biased region" description="Low complexity" evidence="1">
    <location>
        <begin position="281"/>
        <end position="290"/>
    </location>
</feature>
<evidence type="ECO:0000313" key="3">
    <source>
        <dbReference type="Proteomes" id="UP000694888"/>
    </source>
</evidence>
<dbReference type="Gene3D" id="2.20.70.10">
    <property type="match status" value="1"/>
</dbReference>
<feature type="region of interest" description="Disordered" evidence="1">
    <location>
        <begin position="245"/>
        <end position="303"/>
    </location>
</feature>
<keyword evidence="4" id="KW-0418">Kinase</keyword>
<feature type="compositionally biased region" description="Basic residues" evidence="1">
    <location>
        <begin position="115"/>
        <end position="125"/>
    </location>
</feature>
<reference evidence="4" key="1">
    <citation type="submission" date="2025-08" db="UniProtKB">
        <authorList>
            <consortium name="RefSeq"/>
        </authorList>
    </citation>
    <scope>IDENTIFICATION</scope>
</reference>
<feature type="region of interest" description="Disordered" evidence="1">
    <location>
        <begin position="456"/>
        <end position="528"/>
    </location>
</feature>
<feature type="compositionally biased region" description="Acidic residues" evidence="1">
    <location>
        <begin position="701"/>
        <end position="718"/>
    </location>
</feature>
<feature type="compositionally biased region" description="Polar residues" evidence="1">
    <location>
        <begin position="46"/>
        <end position="56"/>
    </location>
</feature>
<sequence length="825" mass="89959">MLEVDQRRLTTHSCPPGVKKAATSSASSNNSSGSSSSSSNSSKSSMLNERSCTTGHSKVRSRSHTHVTKSYGEGPRSPLRSLNNGDSSSSSKSGGSSSKQHQGVGNSNNNGSHNNHLHHHHHHQHGGAGGGTRHRPRGAIRASSTERRDASLSVLNLLNKSAALCRLSEELRIGYSSSEGHRHSSSSSAPFPSSSPCAYHGCNNNSSSQCGGRACSAHMPNSYRTYQDIAAWASEVTLGSRDLESRGKLNTSSYPSSFSEPSPDAAISTRTFSSSKKRNTNNKTNRNVNTYEEQSAITPPNEQCLHPTRPCWSSNRSQTASTAAAAADHHYATHSTNNWSPSSPLTSWLDHQSPSSVCVSGLSGLSGVSSSGVSPMSVSPAPCRTSGRPSGNNSAYHHYYLRRQQRSRKFRFNLFMYSALYRKQKRMDNNYLIYHNPMEDPDATYTSFSNPNYFFNQPHRLRSHHSHSSNPDDNNSQENGHHLSNNNNHNHSNNNNNEDDDDVTNEDGLNNKSRTTSISNSFSSSMDGASNRLSLGKLELDPDYYEGHNGAFSDYSSCEPTPTTPDRTLILQKLNSPSDDDDDDELENEIEEDGDDEGGDDDDDDNEEAEQRKGLLSTEKKSKSRSNSNSSGGSSVGGAKAPKGEYVDDEPRVYFGVGSTQSKKSRGILGYLEMLEQQAREREAMLEVGVDERFGERKKEDEEDDGEDDRDGDGEDEEGPKVEQEGEQHVEPPGEENFHGTEINSPDSHDSGIQTGEKTPILSPATPGTNMPPSMEKGDPVVGSGSEEEGEGEVLPEGWQKHENEDGPYYWHVKSGTIQRDPPPP</sequence>
<protein>
    <submittedName>
        <fullName evidence="4">Probable serine/threonine-protein kinase DDB_G0276461</fullName>
    </submittedName>
</protein>
<dbReference type="SUPFAM" id="SSF51045">
    <property type="entry name" value="WW domain"/>
    <property type="match status" value="1"/>
</dbReference>
<feature type="compositionally biased region" description="Low complexity" evidence="1">
    <location>
        <begin position="19"/>
        <end position="45"/>
    </location>
</feature>
<feature type="region of interest" description="Disordered" evidence="1">
    <location>
        <begin position="369"/>
        <end position="395"/>
    </location>
</feature>
<feature type="region of interest" description="Disordered" evidence="1">
    <location>
        <begin position="1"/>
        <end position="149"/>
    </location>
</feature>
<dbReference type="InterPro" id="IPR001202">
    <property type="entry name" value="WW_dom"/>
</dbReference>
<organism evidence="3 4">
    <name type="scientific">Aplysia californica</name>
    <name type="common">California sea hare</name>
    <dbReference type="NCBI Taxonomy" id="6500"/>
    <lineage>
        <taxon>Eukaryota</taxon>
        <taxon>Metazoa</taxon>
        <taxon>Spiralia</taxon>
        <taxon>Lophotrochozoa</taxon>
        <taxon>Mollusca</taxon>
        <taxon>Gastropoda</taxon>
        <taxon>Heterobranchia</taxon>
        <taxon>Euthyneura</taxon>
        <taxon>Tectipleura</taxon>
        <taxon>Aplysiida</taxon>
        <taxon>Aplysioidea</taxon>
        <taxon>Aplysiidae</taxon>
        <taxon>Aplysia</taxon>
    </lineage>
</organism>
<feature type="compositionally biased region" description="Low complexity" evidence="1">
    <location>
        <begin position="625"/>
        <end position="641"/>
    </location>
</feature>
<feature type="compositionally biased region" description="Low complexity" evidence="1">
    <location>
        <begin position="468"/>
        <end position="496"/>
    </location>
</feature>
<feature type="compositionally biased region" description="Basic and acidic residues" evidence="1">
    <location>
        <begin position="686"/>
        <end position="700"/>
    </location>
</feature>
<feature type="compositionally biased region" description="Low complexity" evidence="1">
    <location>
        <begin position="252"/>
        <end position="263"/>
    </location>
</feature>
<accession>A0ABM0JJW5</accession>
<feature type="compositionally biased region" description="Polar residues" evidence="1">
    <location>
        <begin position="742"/>
        <end position="757"/>
    </location>
</feature>